<name>A0A956LXW4_UNCEI</name>
<organism evidence="2 3">
    <name type="scientific">Eiseniibacteriota bacterium</name>
    <dbReference type="NCBI Taxonomy" id="2212470"/>
    <lineage>
        <taxon>Bacteria</taxon>
        <taxon>Candidatus Eiseniibacteriota</taxon>
    </lineage>
</organism>
<comment type="caution">
    <text evidence="2">The sequence shown here is derived from an EMBL/GenBank/DDBJ whole genome shotgun (WGS) entry which is preliminary data.</text>
</comment>
<dbReference type="PANTHER" id="PTHR14087">
    <property type="entry name" value="THYMOCYTE NUCLEAR PROTEIN 1"/>
    <property type="match status" value="1"/>
</dbReference>
<dbReference type="InterPro" id="IPR002740">
    <property type="entry name" value="EVE_domain"/>
</dbReference>
<evidence type="ECO:0000313" key="2">
    <source>
        <dbReference type="EMBL" id="MCA9726947.1"/>
    </source>
</evidence>
<reference evidence="2" key="2">
    <citation type="journal article" date="2021" name="Microbiome">
        <title>Successional dynamics and alternative stable states in a saline activated sludge microbial community over 9 years.</title>
        <authorList>
            <person name="Wang Y."/>
            <person name="Ye J."/>
            <person name="Ju F."/>
            <person name="Liu L."/>
            <person name="Boyd J.A."/>
            <person name="Deng Y."/>
            <person name="Parks D.H."/>
            <person name="Jiang X."/>
            <person name="Yin X."/>
            <person name="Woodcroft B.J."/>
            <person name="Tyson G.W."/>
            <person name="Hugenholtz P."/>
            <person name="Polz M.F."/>
            <person name="Zhang T."/>
        </authorList>
    </citation>
    <scope>NUCLEOTIDE SEQUENCE</scope>
    <source>
        <strain evidence="2">HKST-UBA01</strain>
    </source>
</reference>
<dbReference type="CDD" id="cd21133">
    <property type="entry name" value="EVE"/>
    <property type="match status" value="1"/>
</dbReference>
<accession>A0A956LXW4</accession>
<dbReference type="InterPro" id="IPR015947">
    <property type="entry name" value="PUA-like_sf"/>
</dbReference>
<dbReference type="SUPFAM" id="SSF88697">
    <property type="entry name" value="PUA domain-like"/>
    <property type="match status" value="1"/>
</dbReference>
<dbReference type="InterPro" id="IPR047197">
    <property type="entry name" value="THYN1-like_EVE"/>
</dbReference>
<proteinExistence type="predicted"/>
<dbReference type="Pfam" id="PF01878">
    <property type="entry name" value="EVE"/>
    <property type="match status" value="1"/>
</dbReference>
<reference evidence="2" key="1">
    <citation type="submission" date="2020-04" db="EMBL/GenBank/DDBJ databases">
        <authorList>
            <person name="Zhang T."/>
        </authorList>
    </citation>
    <scope>NUCLEOTIDE SEQUENCE</scope>
    <source>
        <strain evidence="2">HKST-UBA01</strain>
    </source>
</reference>
<feature type="domain" description="EVE" evidence="1">
    <location>
        <begin position="4"/>
        <end position="151"/>
    </location>
</feature>
<gene>
    <name evidence="2" type="ORF">KC729_04635</name>
</gene>
<dbReference type="InterPro" id="IPR052181">
    <property type="entry name" value="5hmC_binding"/>
</dbReference>
<evidence type="ECO:0000259" key="1">
    <source>
        <dbReference type="Pfam" id="PF01878"/>
    </source>
</evidence>
<dbReference type="PANTHER" id="PTHR14087:SF7">
    <property type="entry name" value="THYMOCYTE NUCLEAR PROTEIN 1"/>
    <property type="match status" value="1"/>
</dbReference>
<sequence>MAKRYWLFKSEPDVFSFDDLEKAKNQTTTWEGVRNYQARNMLRDDVQVGDEVFFYHSRVQPMHVAGIARVVRAGYPDPFQFDRKSKYHDEGASPDDPRWYTVDIQAHQRFSRPVTLEEMRETTGLEQMVLLRKGSRLSIQPVTAAEWKIVVGLGKKSASKERS</sequence>
<dbReference type="AlphaFoldDB" id="A0A956LXW4"/>
<dbReference type="Proteomes" id="UP000697710">
    <property type="component" value="Unassembled WGS sequence"/>
</dbReference>
<dbReference type="EMBL" id="JAGQHR010000087">
    <property type="protein sequence ID" value="MCA9726947.1"/>
    <property type="molecule type" value="Genomic_DNA"/>
</dbReference>
<evidence type="ECO:0000313" key="3">
    <source>
        <dbReference type="Proteomes" id="UP000697710"/>
    </source>
</evidence>
<dbReference type="Gene3D" id="3.10.590.10">
    <property type="entry name" value="ph1033 like domains"/>
    <property type="match status" value="1"/>
</dbReference>
<protein>
    <submittedName>
        <fullName evidence="2">EVE domain-containing protein</fullName>
    </submittedName>
</protein>